<dbReference type="OrthoDB" id="10263206at2759"/>
<proteinExistence type="predicted"/>
<keyword evidence="3" id="KW-1185">Reference proteome</keyword>
<organism evidence="2 3">
    <name type="scientific">Boletus reticuloceps</name>
    <dbReference type="NCBI Taxonomy" id="495285"/>
    <lineage>
        <taxon>Eukaryota</taxon>
        <taxon>Fungi</taxon>
        <taxon>Dikarya</taxon>
        <taxon>Basidiomycota</taxon>
        <taxon>Agaricomycotina</taxon>
        <taxon>Agaricomycetes</taxon>
        <taxon>Agaricomycetidae</taxon>
        <taxon>Boletales</taxon>
        <taxon>Boletineae</taxon>
        <taxon>Boletaceae</taxon>
        <taxon>Boletoideae</taxon>
        <taxon>Boletus</taxon>
    </lineage>
</organism>
<reference evidence="2" key="1">
    <citation type="submission" date="2021-03" db="EMBL/GenBank/DDBJ databases">
        <title>Evolutionary innovations through gain and loss of genes in the ectomycorrhizal Boletales.</title>
        <authorList>
            <person name="Wu G."/>
            <person name="Miyauchi S."/>
            <person name="Morin E."/>
            <person name="Yang Z.-L."/>
            <person name="Xu J."/>
            <person name="Martin F.M."/>
        </authorList>
    </citation>
    <scope>NUCLEOTIDE SEQUENCE</scope>
    <source>
        <strain evidence="2">BR01</strain>
    </source>
</reference>
<evidence type="ECO:0000256" key="1">
    <source>
        <dbReference type="SAM" id="MobiDB-lite"/>
    </source>
</evidence>
<dbReference type="AlphaFoldDB" id="A0A8I3A866"/>
<comment type="caution">
    <text evidence="2">The sequence shown here is derived from an EMBL/GenBank/DDBJ whole genome shotgun (WGS) entry which is preliminary data.</text>
</comment>
<evidence type="ECO:0000313" key="2">
    <source>
        <dbReference type="EMBL" id="KAG6375443.1"/>
    </source>
</evidence>
<feature type="region of interest" description="Disordered" evidence="1">
    <location>
        <begin position="1"/>
        <end position="34"/>
    </location>
</feature>
<dbReference type="EMBL" id="JAGFBS010000014">
    <property type="protein sequence ID" value="KAG6375443.1"/>
    <property type="molecule type" value="Genomic_DNA"/>
</dbReference>
<sequence length="63" mass="6768">MSSSAAAAAHSFNKILNQHKSSKSRRSGDADEGLKKLRRMILVEGVPSKIVRSNIAMAKSTAQ</sequence>
<evidence type="ECO:0000313" key="3">
    <source>
        <dbReference type="Proteomes" id="UP000683000"/>
    </source>
</evidence>
<gene>
    <name evidence="2" type="ORF">JVT61DRAFT_3001</name>
</gene>
<accession>A0A8I3A866</accession>
<name>A0A8I3A866_9AGAM</name>
<dbReference type="Proteomes" id="UP000683000">
    <property type="component" value="Unassembled WGS sequence"/>
</dbReference>
<protein>
    <submittedName>
        <fullName evidence="2">Uncharacterized protein</fullName>
    </submittedName>
</protein>